<dbReference type="InterPro" id="IPR000572">
    <property type="entry name" value="OxRdtase_Mopterin-bd_dom"/>
</dbReference>
<proteinExistence type="predicted"/>
<dbReference type="InterPro" id="IPR019546">
    <property type="entry name" value="TAT_signal_bac_arc"/>
</dbReference>
<dbReference type="SUPFAM" id="SSF56524">
    <property type="entry name" value="Oxidoreductase molybdopterin-binding domain"/>
    <property type="match status" value="1"/>
</dbReference>
<gene>
    <name evidence="2" type="ORF">METZ01_LOCUS9424</name>
</gene>
<feature type="non-terminal residue" evidence="2">
    <location>
        <position position="1"/>
    </location>
</feature>
<dbReference type="NCBIfam" id="TIGR01409">
    <property type="entry name" value="TAT_signal_seq"/>
    <property type="match status" value="1"/>
</dbReference>
<organism evidence="2">
    <name type="scientific">marine metagenome</name>
    <dbReference type="NCBI Taxonomy" id="408172"/>
    <lineage>
        <taxon>unclassified sequences</taxon>
        <taxon>metagenomes</taxon>
        <taxon>ecological metagenomes</taxon>
    </lineage>
</organism>
<evidence type="ECO:0000259" key="1">
    <source>
        <dbReference type="Pfam" id="PF00174"/>
    </source>
</evidence>
<dbReference type="PANTHER" id="PTHR43032:SF2">
    <property type="entry name" value="BLL0505 PROTEIN"/>
    <property type="match status" value="1"/>
</dbReference>
<dbReference type="Pfam" id="PF00174">
    <property type="entry name" value="Oxidored_molyb"/>
    <property type="match status" value="1"/>
</dbReference>
<dbReference type="Gene3D" id="3.90.420.10">
    <property type="entry name" value="Oxidoreductase, molybdopterin-binding domain"/>
    <property type="match status" value="1"/>
</dbReference>
<protein>
    <recommendedName>
        <fullName evidence="1">Oxidoreductase molybdopterin-binding domain-containing protein</fullName>
    </recommendedName>
</protein>
<name>A0A381NPW2_9ZZZZ</name>
<dbReference type="AlphaFoldDB" id="A0A381NPW2"/>
<accession>A0A381NPW2</accession>
<feature type="domain" description="Oxidoreductase molybdopterin-binding" evidence="1">
    <location>
        <begin position="92"/>
        <end position="222"/>
    </location>
</feature>
<dbReference type="PANTHER" id="PTHR43032">
    <property type="entry name" value="PROTEIN-METHIONINE-SULFOXIDE REDUCTASE"/>
    <property type="match status" value="1"/>
</dbReference>
<sequence>VSRREFLAGAGAIGSLLLVGCDANAYLPPKVRGGLMGVSDVLTMATQRLMLSGQPLAQEHDVSEITKNFPTWGNTNPRQEDFQGLLSSGFVDWRLPVNGLVNRPISLSLEDLKRLPQRTQITMHICEQGWSAIGQWTGAPLLEVLRAAGGVADDARYVVVDTFDGWYESYDMFDVVHPQTILAYGLNGKDLPLGNGAPVRLRVERACGYKNLKFLKSINVVSSMEGIRGGTGGINSDSNWHWYAGA</sequence>
<evidence type="ECO:0000313" key="2">
    <source>
        <dbReference type="EMBL" id="SUZ56570.1"/>
    </source>
</evidence>
<dbReference type="EMBL" id="UINC01000510">
    <property type="protein sequence ID" value="SUZ56570.1"/>
    <property type="molecule type" value="Genomic_DNA"/>
</dbReference>
<dbReference type="InterPro" id="IPR036374">
    <property type="entry name" value="OxRdtase_Mopterin-bd_sf"/>
</dbReference>
<reference evidence="2" key="1">
    <citation type="submission" date="2018-05" db="EMBL/GenBank/DDBJ databases">
        <authorList>
            <person name="Lanie J.A."/>
            <person name="Ng W.-L."/>
            <person name="Kazmierczak K.M."/>
            <person name="Andrzejewski T.M."/>
            <person name="Davidsen T.M."/>
            <person name="Wayne K.J."/>
            <person name="Tettelin H."/>
            <person name="Glass J.I."/>
            <person name="Rusch D."/>
            <person name="Podicherti R."/>
            <person name="Tsui H.-C.T."/>
            <person name="Winkler M.E."/>
        </authorList>
    </citation>
    <scope>NUCLEOTIDE SEQUENCE</scope>
</reference>